<feature type="compositionally biased region" description="Low complexity" evidence="1">
    <location>
        <begin position="326"/>
        <end position="342"/>
    </location>
</feature>
<evidence type="ECO:0000313" key="4">
    <source>
        <dbReference type="Proteomes" id="UP001153714"/>
    </source>
</evidence>
<dbReference type="InterPro" id="IPR001254">
    <property type="entry name" value="Trypsin_dom"/>
</dbReference>
<dbReference type="OrthoDB" id="7448293at2759"/>
<dbReference type="InterPro" id="IPR009003">
    <property type="entry name" value="Peptidase_S1_PA"/>
</dbReference>
<dbReference type="EMBL" id="OU893335">
    <property type="protein sequence ID" value="CAG9792087.1"/>
    <property type="molecule type" value="Genomic_DNA"/>
</dbReference>
<gene>
    <name evidence="3" type="ORF">DIATSA_LOCUS9648</name>
</gene>
<dbReference type="GO" id="GO:0006508">
    <property type="term" value="P:proteolysis"/>
    <property type="evidence" value="ECO:0007669"/>
    <property type="project" value="InterPro"/>
</dbReference>
<organism evidence="3 4">
    <name type="scientific">Diatraea saccharalis</name>
    <name type="common">sugarcane borer</name>
    <dbReference type="NCBI Taxonomy" id="40085"/>
    <lineage>
        <taxon>Eukaryota</taxon>
        <taxon>Metazoa</taxon>
        <taxon>Ecdysozoa</taxon>
        <taxon>Arthropoda</taxon>
        <taxon>Hexapoda</taxon>
        <taxon>Insecta</taxon>
        <taxon>Pterygota</taxon>
        <taxon>Neoptera</taxon>
        <taxon>Endopterygota</taxon>
        <taxon>Lepidoptera</taxon>
        <taxon>Glossata</taxon>
        <taxon>Ditrysia</taxon>
        <taxon>Pyraloidea</taxon>
        <taxon>Crambidae</taxon>
        <taxon>Crambinae</taxon>
        <taxon>Diatraea</taxon>
    </lineage>
</organism>
<evidence type="ECO:0000259" key="2">
    <source>
        <dbReference type="Pfam" id="PF00089"/>
    </source>
</evidence>
<protein>
    <recommendedName>
        <fullName evidence="2">Peptidase S1 domain-containing protein</fullName>
    </recommendedName>
</protein>
<dbReference type="AlphaFoldDB" id="A0A9N9WGN4"/>
<dbReference type="InterPro" id="IPR043504">
    <property type="entry name" value="Peptidase_S1_PA_chymotrypsin"/>
</dbReference>
<feature type="region of interest" description="Disordered" evidence="1">
    <location>
        <begin position="326"/>
        <end position="354"/>
    </location>
</feature>
<accession>A0A9N9WGN4</accession>
<dbReference type="Gene3D" id="2.40.10.10">
    <property type="entry name" value="Trypsin-like serine proteases"/>
    <property type="match status" value="1"/>
</dbReference>
<evidence type="ECO:0000256" key="1">
    <source>
        <dbReference type="SAM" id="MobiDB-lite"/>
    </source>
</evidence>
<evidence type="ECO:0000313" key="3">
    <source>
        <dbReference type="EMBL" id="CAG9792087.1"/>
    </source>
</evidence>
<dbReference type="GO" id="GO:0004252">
    <property type="term" value="F:serine-type endopeptidase activity"/>
    <property type="evidence" value="ECO:0007669"/>
    <property type="project" value="InterPro"/>
</dbReference>
<dbReference type="Proteomes" id="UP001153714">
    <property type="component" value="Chromosome 4"/>
</dbReference>
<reference evidence="3" key="2">
    <citation type="submission" date="2022-10" db="EMBL/GenBank/DDBJ databases">
        <authorList>
            <consortium name="ENA_rothamsted_submissions"/>
            <consortium name="culmorum"/>
            <person name="King R."/>
        </authorList>
    </citation>
    <scope>NUCLEOTIDE SEQUENCE</scope>
</reference>
<proteinExistence type="predicted"/>
<dbReference type="SUPFAM" id="SSF50494">
    <property type="entry name" value="Trypsin-like serine proteases"/>
    <property type="match status" value="1"/>
</dbReference>
<keyword evidence="4" id="KW-1185">Reference proteome</keyword>
<sequence>MALLNYSPRKEFRAVLQHSSLLTCPDRIVTVFEIFNSGRHFSVLFLYDRVLAEGDNEIKRGVYPYMAFLYYPEESVVEPSGARFVRGAVLVKPDWLITSSVGPITINDIPLGFPRKTLLARLGAITIDYKFTLSEDEDEQERERRVSNWTAERQLMQHFVELQPPLSQDCGSHYYPDTMLCATDNAEYKSLVNDSEFCQGNSGGPLVCDNEVTGIQTYIDSNCKQPHLYQDLSAWDNFIICGIENKCNEEECSNMCTVMNKDDDAKKYETTSDDPQTTIESTSLFTLTEKITMPSPTSESLSFDDVFVVSTSSVATTQTTVQVTTEKSPTTTLATTKTEPVTDQTQQTSWPKEKYPQREKMVEGDDKIERTTSVEAQRQDVKVKVKKSGAPRNICYFQSLFSAFLFICLM</sequence>
<dbReference type="Pfam" id="PF00089">
    <property type="entry name" value="Trypsin"/>
    <property type="match status" value="1"/>
</dbReference>
<feature type="domain" description="Peptidase S1" evidence="2">
    <location>
        <begin position="143"/>
        <end position="230"/>
    </location>
</feature>
<reference evidence="3" key="1">
    <citation type="submission" date="2021-12" db="EMBL/GenBank/DDBJ databases">
        <authorList>
            <person name="King R."/>
        </authorList>
    </citation>
    <scope>NUCLEOTIDE SEQUENCE</scope>
</reference>
<name>A0A9N9WGN4_9NEOP</name>